<feature type="region of interest" description="Disordered" evidence="1">
    <location>
        <begin position="1"/>
        <end position="35"/>
    </location>
</feature>
<evidence type="ECO:0000313" key="2">
    <source>
        <dbReference type="EMBL" id="RBQ19833.1"/>
    </source>
</evidence>
<dbReference type="AlphaFoldDB" id="A0A366M206"/>
<feature type="region of interest" description="Disordered" evidence="1">
    <location>
        <begin position="109"/>
        <end position="145"/>
    </location>
</feature>
<dbReference type="EMBL" id="QMEY01000004">
    <property type="protein sequence ID" value="RBQ19833.1"/>
    <property type="molecule type" value="Genomic_DNA"/>
</dbReference>
<organism evidence="2 3">
    <name type="scientific">Spongiactinospora rosea</name>
    <dbReference type="NCBI Taxonomy" id="2248750"/>
    <lineage>
        <taxon>Bacteria</taxon>
        <taxon>Bacillati</taxon>
        <taxon>Actinomycetota</taxon>
        <taxon>Actinomycetes</taxon>
        <taxon>Streptosporangiales</taxon>
        <taxon>Streptosporangiaceae</taxon>
        <taxon>Spongiactinospora</taxon>
    </lineage>
</organism>
<feature type="compositionally biased region" description="Basic and acidic residues" evidence="1">
    <location>
        <begin position="13"/>
        <end position="27"/>
    </location>
</feature>
<reference evidence="2 3" key="1">
    <citation type="submission" date="2018-06" db="EMBL/GenBank/DDBJ databases">
        <title>Sphaerisporangium craniellae sp. nov., isolated from a marine sponge in the South China Sea.</title>
        <authorList>
            <person name="Li L."/>
        </authorList>
    </citation>
    <scope>NUCLEOTIDE SEQUENCE [LARGE SCALE GENOMIC DNA]</scope>
    <source>
        <strain evidence="2 3">LHW63015</strain>
    </source>
</reference>
<dbReference type="RefSeq" id="WP_147267986.1">
    <property type="nucleotide sequence ID" value="NZ_QMEY01000004.1"/>
</dbReference>
<gene>
    <name evidence="2" type="ORF">DP939_14085</name>
</gene>
<dbReference type="OrthoDB" id="4251733at2"/>
<protein>
    <submittedName>
        <fullName evidence="2">Uncharacterized protein</fullName>
    </submittedName>
</protein>
<evidence type="ECO:0000313" key="3">
    <source>
        <dbReference type="Proteomes" id="UP000253303"/>
    </source>
</evidence>
<comment type="caution">
    <text evidence="2">The sequence shown here is derived from an EMBL/GenBank/DDBJ whole genome shotgun (WGS) entry which is preliminary data.</text>
</comment>
<dbReference type="Proteomes" id="UP000253303">
    <property type="component" value="Unassembled WGS sequence"/>
</dbReference>
<accession>A0A366M206</accession>
<name>A0A366M206_9ACTN</name>
<evidence type="ECO:0000256" key="1">
    <source>
        <dbReference type="SAM" id="MobiDB-lite"/>
    </source>
</evidence>
<keyword evidence="3" id="KW-1185">Reference proteome</keyword>
<sequence length="145" mass="16330">MYRQAGRPPLKQIADKAKEPAEAKGPDRLAGTASQETIRRTLRGLIIPERWETVWAVYAPRCALADVDPQAQYYLRQHEDNRYEPLTPTHKEEFRQVWSAAFDTEELPPPFFGARVPSPQPGAPRGDGFYDPWASAAPAADEPPF</sequence>
<proteinExistence type="predicted"/>